<keyword evidence="3" id="KW-0479">Metal-binding</keyword>
<comment type="caution">
    <text evidence="9">The sequence shown here is derived from an EMBL/GenBank/DDBJ whole genome shotgun (WGS) entry which is preliminary data.</text>
</comment>
<evidence type="ECO:0000256" key="6">
    <source>
        <dbReference type="ARBA" id="ARBA00048348"/>
    </source>
</evidence>
<dbReference type="PROSITE" id="PS51144">
    <property type="entry name" value="ALPHA_CA_2"/>
    <property type="match status" value="1"/>
</dbReference>
<dbReference type="PANTHER" id="PTHR18952">
    <property type="entry name" value="CARBONIC ANHYDRASE"/>
    <property type="match status" value="1"/>
</dbReference>
<dbReference type="InterPro" id="IPR041891">
    <property type="entry name" value="Alpha_CA_prokaryot-like"/>
</dbReference>
<dbReference type="OrthoDB" id="5327615at2"/>
<evidence type="ECO:0000256" key="1">
    <source>
        <dbReference type="ARBA" id="ARBA00010718"/>
    </source>
</evidence>
<keyword evidence="7" id="KW-0732">Signal</keyword>
<evidence type="ECO:0000256" key="5">
    <source>
        <dbReference type="ARBA" id="ARBA00023239"/>
    </source>
</evidence>
<dbReference type="InterPro" id="IPR023561">
    <property type="entry name" value="Carbonic_anhydrase_a-class"/>
</dbReference>
<dbReference type="EMBL" id="CAHP01000001">
    <property type="protein sequence ID" value="CCG39732.1"/>
    <property type="molecule type" value="Genomic_DNA"/>
</dbReference>
<proteinExistence type="inferred from homology"/>
<evidence type="ECO:0000259" key="8">
    <source>
        <dbReference type="PROSITE" id="PS51144"/>
    </source>
</evidence>
<keyword evidence="5 9" id="KW-0456">Lyase</keyword>
<dbReference type="Pfam" id="PF00194">
    <property type="entry name" value="Carb_anhydrase"/>
    <property type="match status" value="1"/>
</dbReference>
<dbReference type="InterPro" id="IPR036398">
    <property type="entry name" value="CA_dom_sf"/>
</dbReference>
<evidence type="ECO:0000256" key="7">
    <source>
        <dbReference type="SAM" id="SignalP"/>
    </source>
</evidence>
<dbReference type="Gene3D" id="3.10.200.10">
    <property type="entry name" value="Alpha carbonic anhydrase"/>
    <property type="match status" value="1"/>
</dbReference>
<organism evidence="9 10">
    <name type="scientific">Magnetospirillum molischianum DSM 120</name>
    <dbReference type="NCBI Taxonomy" id="1150626"/>
    <lineage>
        <taxon>Bacteria</taxon>
        <taxon>Pseudomonadati</taxon>
        <taxon>Pseudomonadota</taxon>
        <taxon>Alphaproteobacteria</taxon>
        <taxon>Rhodospirillales</taxon>
        <taxon>Rhodospirillaceae</taxon>
        <taxon>Magnetospirillum</taxon>
    </lineage>
</organism>
<feature type="signal peptide" evidence="7">
    <location>
        <begin position="1"/>
        <end position="24"/>
    </location>
</feature>
<dbReference type="STRING" id="1150626.PHAMO_10157"/>
<dbReference type="SMART" id="SM01057">
    <property type="entry name" value="Carb_anhydrase"/>
    <property type="match status" value="1"/>
</dbReference>
<dbReference type="CDD" id="cd03124">
    <property type="entry name" value="alpha_CA_prokaryotic_like"/>
    <property type="match status" value="1"/>
</dbReference>
<comment type="similarity">
    <text evidence="1">Belongs to the alpha-carbonic anhydrase family.</text>
</comment>
<dbReference type="SUPFAM" id="SSF51069">
    <property type="entry name" value="Carbonic anhydrase"/>
    <property type="match status" value="1"/>
</dbReference>
<dbReference type="GO" id="GO:0004089">
    <property type="term" value="F:carbonate dehydratase activity"/>
    <property type="evidence" value="ECO:0007669"/>
    <property type="project" value="UniProtKB-EC"/>
</dbReference>
<reference evidence="9 10" key="1">
    <citation type="journal article" date="2012" name="J. Bacteriol.">
        <title>Draft Genome Sequence of the Purple Photosynthetic Bacterium Phaeospirillum molischianum DSM120, a Particularly Versatile Bacterium.</title>
        <authorList>
            <person name="Duquesne K."/>
            <person name="Prima V."/>
            <person name="Ji B."/>
            <person name="Rouy Z."/>
            <person name="Medigue C."/>
            <person name="Talla E."/>
            <person name="Sturgis J.N."/>
        </authorList>
    </citation>
    <scope>NUCLEOTIDE SEQUENCE [LARGE SCALE GENOMIC DNA]</scope>
    <source>
        <strain evidence="10">DSM120</strain>
    </source>
</reference>
<keyword evidence="4" id="KW-0862">Zinc</keyword>
<dbReference type="GO" id="GO:0008270">
    <property type="term" value="F:zinc ion binding"/>
    <property type="evidence" value="ECO:0007669"/>
    <property type="project" value="InterPro"/>
</dbReference>
<protein>
    <recommendedName>
        <fullName evidence="2">carbonic anhydrase</fullName>
        <ecNumber evidence="2">4.2.1.1</ecNumber>
    </recommendedName>
</protein>
<dbReference type="RefSeq" id="WP_002725409.1">
    <property type="nucleotide sequence ID" value="NZ_CAHP01000001.1"/>
</dbReference>
<dbReference type="eggNOG" id="COG3338">
    <property type="taxonomic scope" value="Bacteria"/>
</dbReference>
<feature type="domain" description="Alpha-carbonic anhydrase" evidence="8">
    <location>
        <begin position="29"/>
        <end position="253"/>
    </location>
</feature>
<comment type="catalytic activity">
    <reaction evidence="6">
        <text>hydrogencarbonate + H(+) = CO2 + H2O</text>
        <dbReference type="Rhea" id="RHEA:10748"/>
        <dbReference type="ChEBI" id="CHEBI:15377"/>
        <dbReference type="ChEBI" id="CHEBI:15378"/>
        <dbReference type="ChEBI" id="CHEBI:16526"/>
        <dbReference type="ChEBI" id="CHEBI:17544"/>
        <dbReference type="EC" id="4.2.1.1"/>
    </reaction>
</comment>
<dbReference type="InterPro" id="IPR001148">
    <property type="entry name" value="CA_dom"/>
</dbReference>
<feature type="chain" id="PRO_5003611659" description="carbonic anhydrase" evidence="7">
    <location>
        <begin position="25"/>
        <end position="256"/>
    </location>
</feature>
<sequence>MSLNRLSLTALAVAASLFAGRAIADDQTPHWSYEGHGGPAEWGQLSPNFEACGAGKDQSPVDLHGALPARLSPVKISYRPQPLTLVNNGHTIQVNQAPGNFITFEGERYDLIQYHFHTPSEHTVNGKPAPLEVHLVHKGVESGKLAVLGVTLVPGKANPLIQAVWDAAPTEAGAAKDVPAIRLDPATLLPAKRAYFRYEGSLTTPPCSEVVHWVVFKQPVTASQAQIDTFAKLFPNNARPVQPINRRFILETQPTK</sequence>
<dbReference type="Proteomes" id="UP000004169">
    <property type="component" value="Unassembled WGS sequence"/>
</dbReference>
<evidence type="ECO:0000313" key="10">
    <source>
        <dbReference type="Proteomes" id="UP000004169"/>
    </source>
</evidence>
<keyword evidence="10" id="KW-1185">Reference proteome</keyword>
<dbReference type="PANTHER" id="PTHR18952:SF265">
    <property type="entry name" value="CARBONIC ANHYDRASE"/>
    <property type="match status" value="1"/>
</dbReference>
<evidence type="ECO:0000313" key="9">
    <source>
        <dbReference type="EMBL" id="CCG39732.1"/>
    </source>
</evidence>
<dbReference type="EC" id="4.2.1.1" evidence="2"/>
<evidence type="ECO:0000256" key="2">
    <source>
        <dbReference type="ARBA" id="ARBA00012925"/>
    </source>
</evidence>
<evidence type="ECO:0000256" key="3">
    <source>
        <dbReference type="ARBA" id="ARBA00022723"/>
    </source>
</evidence>
<accession>H8FMZ4</accession>
<gene>
    <name evidence="9" type="primary">ecaA</name>
    <name evidence="9" type="ORF">PHAMO_10157</name>
</gene>
<dbReference type="AlphaFoldDB" id="H8FMZ4"/>
<evidence type="ECO:0000256" key="4">
    <source>
        <dbReference type="ARBA" id="ARBA00022833"/>
    </source>
</evidence>
<name>H8FMZ4_MAGML</name>